<proteinExistence type="predicted"/>
<organism evidence="2 3">
    <name type="scientific">Coprobacter tertius</name>
    <dbReference type="NCBI Taxonomy" id="2944915"/>
    <lineage>
        <taxon>Bacteria</taxon>
        <taxon>Pseudomonadati</taxon>
        <taxon>Bacteroidota</taxon>
        <taxon>Bacteroidia</taxon>
        <taxon>Bacteroidales</taxon>
        <taxon>Barnesiellaceae</taxon>
        <taxon>Coprobacter</taxon>
    </lineage>
</organism>
<dbReference type="Gene3D" id="3.10.450.50">
    <property type="match status" value="1"/>
</dbReference>
<dbReference type="InterPro" id="IPR024289">
    <property type="entry name" value="DUF3828"/>
</dbReference>
<feature type="domain" description="DUF3828" evidence="1">
    <location>
        <begin position="84"/>
        <end position="149"/>
    </location>
</feature>
<comment type="caution">
    <text evidence="2">The sequence shown here is derived from an EMBL/GenBank/DDBJ whole genome shotgun (WGS) entry which is preliminary data.</text>
</comment>
<dbReference type="RefSeq" id="WP_255025489.1">
    <property type="nucleotide sequence ID" value="NZ_JANDHW010000002.1"/>
</dbReference>
<dbReference type="PROSITE" id="PS51257">
    <property type="entry name" value="PROKAR_LIPOPROTEIN"/>
    <property type="match status" value="1"/>
</dbReference>
<keyword evidence="3" id="KW-1185">Reference proteome</keyword>
<name>A0ABT1MER9_9BACT</name>
<reference evidence="2 3" key="1">
    <citation type="submission" date="2022-07" db="EMBL/GenBank/DDBJ databases">
        <title>Fecal culturing of patients with breast cancer.</title>
        <authorList>
            <person name="Teng N.M.Y."/>
            <person name="Kiu R."/>
            <person name="Evans R."/>
            <person name="Baker D.J."/>
            <person name="Zenner C."/>
            <person name="Robinson S.D."/>
            <person name="Hall L.J."/>
        </authorList>
    </citation>
    <scope>NUCLEOTIDE SEQUENCE [LARGE SCALE GENOMIC DNA]</scope>
    <source>
        <strain evidence="2 3">LH1063</strain>
    </source>
</reference>
<accession>A0ABT1MER9</accession>
<dbReference type="EMBL" id="JANDHW010000002">
    <property type="protein sequence ID" value="MCP9610876.1"/>
    <property type="molecule type" value="Genomic_DNA"/>
</dbReference>
<evidence type="ECO:0000259" key="1">
    <source>
        <dbReference type="Pfam" id="PF12883"/>
    </source>
</evidence>
<protein>
    <submittedName>
        <fullName evidence="2">YbjP/YqhG family protein</fullName>
    </submittedName>
</protein>
<gene>
    <name evidence="2" type="ORF">NMU02_02065</name>
</gene>
<evidence type="ECO:0000313" key="3">
    <source>
        <dbReference type="Proteomes" id="UP001205603"/>
    </source>
</evidence>
<evidence type="ECO:0000313" key="2">
    <source>
        <dbReference type="EMBL" id="MCP9610876.1"/>
    </source>
</evidence>
<sequence>METIKNKLIMRNLLFITVSFLLLSCIAGNAKTVNDGNLDPAVDMLKEFYAEYISLNLCDEVDDASLLNLKEKYLTPSLLMKLRSSVVDFDPFVDAQDFSQRWLTEIDIAKIDSLDNLYTVMLPDNKDCIIVKVICKEGGKYLIDNISYNRDNSLVSCVQDSSINTYLGTWVISEEQPFPYIAIRKDSSAYVVVESDQIMINTKLVPDTSAPNNSYQILLVAPAEELGIGGQRLDWSHLSTTHPVGHIQFLSNNTARYTWLGFYNTITKQRVWQDSQFTRETGDKTINLIKVP</sequence>
<dbReference type="Proteomes" id="UP001205603">
    <property type="component" value="Unassembled WGS sequence"/>
</dbReference>
<dbReference type="Pfam" id="PF12883">
    <property type="entry name" value="DUF3828"/>
    <property type="match status" value="1"/>
</dbReference>